<reference evidence="3" key="1">
    <citation type="journal article" date="2019" name="Int. J. Syst. Evol. Microbiol.">
        <title>The Global Catalogue of Microorganisms (GCM) 10K type strain sequencing project: providing services to taxonomists for standard genome sequencing and annotation.</title>
        <authorList>
            <consortium name="The Broad Institute Genomics Platform"/>
            <consortium name="The Broad Institute Genome Sequencing Center for Infectious Disease"/>
            <person name="Wu L."/>
            <person name="Ma J."/>
        </authorList>
    </citation>
    <scope>NUCLEOTIDE SEQUENCE [LARGE SCALE GENOMIC DNA]</scope>
    <source>
        <strain evidence="3">JCM 3146</strain>
    </source>
</reference>
<dbReference type="SUPFAM" id="SSF46785">
    <property type="entry name" value="Winged helix' DNA-binding domain"/>
    <property type="match status" value="1"/>
</dbReference>
<dbReference type="Gene3D" id="1.10.10.10">
    <property type="entry name" value="Winged helix-like DNA-binding domain superfamily/Winged helix DNA-binding domain"/>
    <property type="match status" value="1"/>
</dbReference>
<dbReference type="Pfam" id="PF10400">
    <property type="entry name" value="Vir_act_alpha_C"/>
    <property type="match status" value="1"/>
</dbReference>
<accession>A0ABP3FQH1</accession>
<dbReference type="InterPro" id="IPR036388">
    <property type="entry name" value="WH-like_DNA-bd_sf"/>
</dbReference>
<comment type="caution">
    <text evidence="2">The sequence shown here is derived from an EMBL/GenBank/DDBJ whole genome shotgun (WGS) entry which is preliminary data.</text>
</comment>
<evidence type="ECO:0000313" key="2">
    <source>
        <dbReference type="EMBL" id="GAA0323467.1"/>
    </source>
</evidence>
<evidence type="ECO:0000259" key="1">
    <source>
        <dbReference type="Pfam" id="PF10400"/>
    </source>
</evidence>
<dbReference type="InterPro" id="IPR018309">
    <property type="entry name" value="Tscrpt_reg_PadR_C"/>
</dbReference>
<gene>
    <name evidence="2" type="ORF">GCM10010151_11630</name>
</gene>
<dbReference type="Proteomes" id="UP001501822">
    <property type="component" value="Unassembled WGS sequence"/>
</dbReference>
<dbReference type="InterPro" id="IPR036390">
    <property type="entry name" value="WH_DNA-bd_sf"/>
</dbReference>
<sequence>MAADGLLQVEAEGSRGRKTYSITTAGRAELHQWLTETKPEQRVRNEGALRAFLIPLLPREEALDLVREELRHVEARLTELEMLCDGTDESDFGRYALERGLRQLAASRDWALWAIDRLQKSEEARTVTARTPTGEL</sequence>
<keyword evidence="3" id="KW-1185">Reference proteome</keyword>
<organism evidence="2 3">
    <name type="scientific">Actinoallomurus spadix</name>
    <dbReference type="NCBI Taxonomy" id="79912"/>
    <lineage>
        <taxon>Bacteria</taxon>
        <taxon>Bacillati</taxon>
        <taxon>Actinomycetota</taxon>
        <taxon>Actinomycetes</taxon>
        <taxon>Streptosporangiales</taxon>
        <taxon>Thermomonosporaceae</taxon>
        <taxon>Actinoallomurus</taxon>
    </lineage>
</organism>
<dbReference type="EMBL" id="BAAABM010000007">
    <property type="protein sequence ID" value="GAA0323467.1"/>
    <property type="molecule type" value="Genomic_DNA"/>
</dbReference>
<name>A0ABP3FQH1_9ACTN</name>
<evidence type="ECO:0000313" key="3">
    <source>
        <dbReference type="Proteomes" id="UP001501822"/>
    </source>
</evidence>
<protein>
    <recommendedName>
        <fullName evidence="1">Transcription regulator PadR C-terminal domain-containing protein</fullName>
    </recommendedName>
</protein>
<feature type="domain" description="Transcription regulator PadR C-terminal" evidence="1">
    <location>
        <begin position="43"/>
        <end position="118"/>
    </location>
</feature>
<proteinExistence type="predicted"/>